<dbReference type="InterPro" id="IPR008930">
    <property type="entry name" value="Terpenoid_cyclase/PrenylTrfase"/>
</dbReference>
<dbReference type="PANTHER" id="PTHR10559">
    <property type="entry name" value="TRANSCOBALAMIN-1/GASTRIC INTRINSIC FACTOR"/>
    <property type="match status" value="1"/>
</dbReference>
<feature type="binding site" evidence="4">
    <location>
        <position position="196"/>
    </location>
    <ligand>
        <name>cyanocob(III)alamin</name>
        <dbReference type="ChEBI" id="CHEBI:17439"/>
    </ligand>
</feature>
<reference evidence="8" key="1">
    <citation type="submission" date="2025-08" db="UniProtKB">
        <authorList>
            <consortium name="RefSeq"/>
        </authorList>
    </citation>
    <scope>IDENTIFICATION</scope>
    <source>
        <tissue evidence="8">Tentacle</tissue>
    </source>
</reference>
<dbReference type="GeneID" id="116294068"/>
<dbReference type="PANTHER" id="PTHR10559:SF18">
    <property type="entry name" value="TRANSCOBALAMIN II"/>
    <property type="match status" value="1"/>
</dbReference>
<keyword evidence="2" id="KW-0964">Secreted</keyword>
<feature type="disulfide bond" evidence="5">
    <location>
        <begin position="166"/>
        <end position="207"/>
    </location>
</feature>
<keyword evidence="5" id="KW-1015">Disulfide bond</keyword>
<keyword evidence="7" id="KW-1185">Reference proteome</keyword>
<dbReference type="OrthoDB" id="5950489at2759"/>
<dbReference type="KEGG" id="aten:116294068"/>
<dbReference type="InterPro" id="IPR002157">
    <property type="entry name" value="Cbl-bd_prot"/>
</dbReference>
<evidence type="ECO:0000256" key="4">
    <source>
        <dbReference type="PIRSR" id="PIRSR602157-1"/>
    </source>
</evidence>
<evidence type="ECO:0000256" key="5">
    <source>
        <dbReference type="PIRSR" id="PIRSR602157-2"/>
    </source>
</evidence>
<accession>A0A6P8HM83</accession>
<dbReference type="Gene3D" id="1.50.10.20">
    <property type="match status" value="1"/>
</dbReference>
<dbReference type="Pfam" id="PF01122">
    <property type="entry name" value="Cobalamin_bind"/>
    <property type="match status" value="1"/>
</dbReference>
<dbReference type="Proteomes" id="UP000515163">
    <property type="component" value="Unplaced"/>
</dbReference>
<evidence type="ECO:0000313" key="8">
    <source>
        <dbReference type="RefSeq" id="XP_031557459.1"/>
    </source>
</evidence>
<feature type="binding site" evidence="4">
    <location>
        <position position="297"/>
    </location>
    <ligand>
        <name>cyanocob(III)alamin</name>
        <dbReference type="ChEBI" id="CHEBI:17439"/>
    </ligand>
</feature>
<protein>
    <submittedName>
        <fullName evidence="8">Uncharacterized protein CG3556-like</fullName>
    </submittedName>
</protein>
<name>A0A6P8HM83_ACTTE</name>
<proteinExistence type="predicted"/>
<gene>
    <name evidence="8" type="primary">LOC116294068</name>
</gene>
<evidence type="ECO:0000256" key="1">
    <source>
        <dbReference type="ARBA" id="ARBA00004613"/>
    </source>
</evidence>
<organism evidence="7 8">
    <name type="scientific">Actinia tenebrosa</name>
    <name type="common">Australian red waratah sea anemone</name>
    <dbReference type="NCBI Taxonomy" id="6105"/>
    <lineage>
        <taxon>Eukaryota</taxon>
        <taxon>Metazoa</taxon>
        <taxon>Cnidaria</taxon>
        <taxon>Anthozoa</taxon>
        <taxon>Hexacorallia</taxon>
        <taxon>Actiniaria</taxon>
        <taxon>Actiniidae</taxon>
        <taxon>Actinia</taxon>
    </lineage>
</organism>
<evidence type="ECO:0000256" key="2">
    <source>
        <dbReference type="ARBA" id="ARBA00022525"/>
    </source>
</evidence>
<dbReference type="SUPFAM" id="SSF48239">
    <property type="entry name" value="Terpenoid cyclases/Protein prenyltransferases"/>
    <property type="match status" value="1"/>
</dbReference>
<dbReference type="FunCoup" id="A0A6P8HM83">
    <property type="interactions" value="79"/>
</dbReference>
<comment type="subcellular location">
    <subcellularLocation>
        <location evidence="1">Secreted</location>
    </subcellularLocation>
</comment>
<dbReference type="InterPro" id="IPR027954">
    <property type="entry name" value="Transcobalamin-like_C"/>
</dbReference>
<dbReference type="GO" id="GO:0031419">
    <property type="term" value="F:cobalamin binding"/>
    <property type="evidence" value="ECO:0007669"/>
    <property type="project" value="InterPro"/>
</dbReference>
<keyword evidence="4" id="KW-0170">Cobalt</keyword>
<dbReference type="Gene3D" id="2.170.130.30">
    <property type="match status" value="1"/>
</dbReference>
<evidence type="ECO:0000259" key="6">
    <source>
        <dbReference type="Pfam" id="PF14478"/>
    </source>
</evidence>
<dbReference type="RefSeq" id="XP_031557459.1">
    <property type="nucleotide sequence ID" value="XM_031701599.1"/>
</dbReference>
<sequence>MKSLVRRSLLSNNLHSFDMDIRLLVFFVLFSLVFPQLDAFPGCGDDALTQNLSDAASRAAEWLSKNLIDNTTETEGHILGTAFHSLRLVNYPLGSLTNHTISNIYKDFDVNGTDVGKIAYYTQGYIASGRNPRTEFIARMKQGIQKCCKGGFTHPFQYMVTVLARCNSGKPAIRYWEIRRIMKTLLKPKYPYQSIDTVAMATIALRCVQKKQRRDLVRDKKIKLKRWIKSGTKWLLKRQNNDGSFGTNGITTALAVQAIISNRNWTELEWQCPQAMQYLLSHQKDDGSFGDLMSTIQILPVLKGKRPYDRLKPARKTTKNNIYPSKSSVGENTVSPGEKPLIDVCLKIHISKTDQRQFDVKVKQGSTVHEIFKMAEQQFRGQFTFKASKTKYGAMIESICGYDQSNPQRLNWMMYSSPATMATVGVDGLRPENGTCVIFKLIKTGDESLPCGECGR</sequence>
<keyword evidence="3" id="KW-0732">Signal</keyword>
<dbReference type="AlphaFoldDB" id="A0A6P8HM83"/>
<dbReference type="GO" id="GO:0005576">
    <property type="term" value="C:extracellular region"/>
    <property type="evidence" value="ECO:0007669"/>
    <property type="project" value="UniProtKB-SubCell"/>
</dbReference>
<dbReference type="GO" id="GO:0015889">
    <property type="term" value="P:cobalamin transport"/>
    <property type="evidence" value="ECO:0007669"/>
    <property type="project" value="InterPro"/>
</dbReference>
<evidence type="ECO:0000256" key="3">
    <source>
        <dbReference type="ARBA" id="ARBA00022729"/>
    </source>
</evidence>
<feature type="domain" description="Transcobalamin-like C-terminal" evidence="6">
    <location>
        <begin position="385"/>
        <end position="442"/>
    </location>
</feature>
<evidence type="ECO:0000313" key="7">
    <source>
        <dbReference type="Proteomes" id="UP000515163"/>
    </source>
</evidence>
<feature type="binding site" evidence="4">
    <location>
        <position position="248"/>
    </location>
    <ligand>
        <name>cyanocob(III)alamin</name>
        <dbReference type="ChEBI" id="CHEBI:17439"/>
    </ligand>
</feature>
<dbReference type="Pfam" id="PF14478">
    <property type="entry name" value="DUF4430"/>
    <property type="match status" value="1"/>
</dbReference>
<dbReference type="InParanoid" id="A0A6P8HM83"/>
<dbReference type="InterPro" id="IPR051588">
    <property type="entry name" value="Cobalamin_Transport"/>
</dbReference>